<evidence type="ECO:0000313" key="2">
    <source>
        <dbReference type="Proteomes" id="UP001595900"/>
    </source>
</evidence>
<protein>
    <recommendedName>
        <fullName evidence="3">RES domain-containing protein</fullName>
    </recommendedName>
</protein>
<proteinExistence type="predicted"/>
<dbReference type="EMBL" id="JBHSCN010000005">
    <property type="protein sequence ID" value="MFC4243954.1"/>
    <property type="molecule type" value="Genomic_DNA"/>
</dbReference>
<sequence length="104" mass="11398">MSLQRDGYRVVATSWGARLELPDGFNDSAYRNRLGRARSLGYGVAELDRGCVNALYRLETAAAADYPVTPATPAPEVTLEGERALWDEGWRETWLSLAPPCAAP</sequence>
<name>A0ABV8Q9T3_9MICO</name>
<dbReference type="RefSeq" id="WP_390229026.1">
    <property type="nucleotide sequence ID" value="NZ_JBHSCN010000005.1"/>
</dbReference>
<comment type="caution">
    <text evidence="1">The sequence shown here is derived from an EMBL/GenBank/DDBJ whole genome shotgun (WGS) entry which is preliminary data.</text>
</comment>
<reference evidence="2" key="1">
    <citation type="journal article" date="2019" name="Int. J. Syst. Evol. Microbiol.">
        <title>The Global Catalogue of Microorganisms (GCM) 10K type strain sequencing project: providing services to taxonomists for standard genome sequencing and annotation.</title>
        <authorList>
            <consortium name="The Broad Institute Genomics Platform"/>
            <consortium name="The Broad Institute Genome Sequencing Center for Infectious Disease"/>
            <person name="Wu L."/>
            <person name="Ma J."/>
        </authorList>
    </citation>
    <scope>NUCLEOTIDE SEQUENCE [LARGE SCALE GENOMIC DNA]</scope>
    <source>
        <strain evidence="2">CGMCC 1.10363</strain>
    </source>
</reference>
<gene>
    <name evidence="1" type="ORF">ACFOYW_11255</name>
</gene>
<dbReference type="Proteomes" id="UP001595900">
    <property type="component" value="Unassembled WGS sequence"/>
</dbReference>
<keyword evidence="2" id="KW-1185">Reference proteome</keyword>
<evidence type="ECO:0008006" key="3">
    <source>
        <dbReference type="Google" id="ProtNLM"/>
    </source>
</evidence>
<organism evidence="1 2">
    <name type="scientific">Gryllotalpicola reticulitermitis</name>
    <dbReference type="NCBI Taxonomy" id="1184153"/>
    <lineage>
        <taxon>Bacteria</taxon>
        <taxon>Bacillati</taxon>
        <taxon>Actinomycetota</taxon>
        <taxon>Actinomycetes</taxon>
        <taxon>Micrococcales</taxon>
        <taxon>Microbacteriaceae</taxon>
        <taxon>Gryllotalpicola</taxon>
    </lineage>
</organism>
<evidence type="ECO:0000313" key="1">
    <source>
        <dbReference type="EMBL" id="MFC4243954.1"/>
    </source>
</evidence>
<accession>A0ABV8Q9T3</accession>